<dbReference type="KEGG" id="tmai:FVE67_06710"/>
<dbReference type="InterPro" id="IPR000700">
    <property type="entry name" value="PAS-assoc_C"/>
</dbReference>
<keyword evidence="5" id="KW-0547">Nucleotide-binding</keyword>
<name>A0A6H1WTR2_9BACT</name>
<keyword evidence="6" id="KW-0418">Kinase</keyword>
<comment type="catalytic activity">
    <reaction evidence="1">
        <text>ATP + protein L-histidine = ADP + protein N-phospho-L-histidine.</text>
        <dbReference type="EC" id="2.7.13.3"/>
    </reaction>
</comment>
<dbReference type="Pfam" id="PF00512">
    <property type="entry name" value="HisKA"/>
    <property type="match status" value="1"/>
</dbReference>
<dbReference type="Proteomes" id="UP000501253">
    <property type="component" value="Chromosome"/>
</dbReference>
<evidence type="ECO:0000313" key="12">
    <source>
        <dbReference type="EMBL" id="QJA06506.1"/>
    </source>
</evidence>
<evidence type="ECO:0000256" key="3">
    <source>
        <dbReference type="ARBA" id="ARBA00022553"/>
    </source>
</evidence>
<dbReference type="PANTHER" id="PTHR43065:SF46">
    <property type="entry name" value="C4-DICARBOXYLATE TRANSPORT SENSOR PROTEIN DCTB"/>
    <property type="match status" value="1"/>
</dbReference>
<dbReference type="PANTHER" id="PTHR43065">
    <property type="entry name" value="SENSOR HISTIDINE KINASE"/>
    <property type="match status" value="1"/>
</dbReference>
<dbReference type="InterPro" id="IPR003661">
    <property type="entry name" value="HisK_dim/P_dom"/>
</dbReference>
<keyword evidence="13" id="KW-1185">Reference proteome</keyword>
<dbReference type="Pfam" id="PF08448">
    <property type="entry name" value="PAS_4"/>
    <property type="match status" value="2"/>
</dbReference>
<dbReference type="InterPro" id="IPR003594">
    <property type="entry name" value="HATPase_dom"/>
</dbReference>
<evidence type="ECO:0000259" key="10">
    <source>
        <dbReference type="PROSITE" id="PS50112"/>
    </source>
</evidence>
<dbReference type="PROSITE" id="PS50109">
    <property type="entry name" value="HIS_KIN"/>
    <property type="match status" value="1"/>
</dbReference>
<evidence type="ECO:0000256" key="1">
    <source>
        <dbReference type="ARBA" id="ARBA00000085"/>
    </source>
</evidence>
<feature type="domain" description="PAS" evidence="10">
    <location>
        <begin position="139"/>
        <end position="196"/>
    </location>
</feature>
<dbReference type="EMBL" id="CP042909">
    <property type="protein sequence ID" value="QJA06506.1"/>
    <property type="molecule type" value="Genomic_DNA"/>
</dbReference>
<evidence type="ECO:0000256" key="4">
    <source>
        <dbReference type="ARBA" id="ARBA00022679"/>
    </source>
</evidence>
<dbReference type="SUPFAM" id="SSF55874">
    <property type="entry name" value="ATPase domain of HSP90 chaperone/DNA topoisomerase II/histidine kinase"/>
    <property type="match status" value="1"/>
</dbReference>
<dbReference type="PROSITE" id="PS50113">
    <property type="entry name" value="PAC"/>
    <property type="match status" value="1"/>
</dbReference>
<feature type="domain" description="PAC" evidence="11">
    <location>
        <begin position="85"/>
        <end position="138"/>
    </location>
</feature>
<keyword evidence="4" id="KW-0808">Transferase</keyword>
<dbReference type="InterPro" id="IPR036890">
    <property type="entry name" value="HATPase_C_sf"/>
</dbReference>
<evidence type="ECO:0000256" key="5">
    <source>
        <dbReference type="ARBA" id="ARBA00022741"/>
    </source>
</evidence>
<dbReference type="InterPro" id="IPR013656">
    <property type="entry name" value="PAS_4"/>
</dbReference>
<dbReference type="Gene3D" id="3.30.565.10">
    <property type="entry name" value="Histidine kinase-like ATPase, C-terminal domain"/>
    <property type="match status" value="1"/>
</dbReference>
<sequence>MRRGLDLMGLKIEIPEGALYVECEAEPLLVIDRNFQVIYLNEKAREKYAYHGPLPVPCYRLTHELNHPCSQEGEECPLRKVLEQGKATVCIHRHKGEELLYEKILALPVRDSRGEVAGIVEILVDISSEVKAEVEARARAESLLEALEVPRVGAFILDSRFRVVWASRAIEEFFGLTRAEVLGEDMRGLIQEKIAPLMEKSEEFSQKILQAYQKHAYVENLVCHILPKERPERWVEHFSTPLRHGLYQGGRVEYYFDITPLKNLERKLLQAQKMETLGRLTAGLAHDFNNILMGIQGFITLAQMKLGERHPVNSYLRKAYKSSERAAEIVRKLLTFVKKYPQESYPIDLVRFFRESEELLRLTAGEGVRLKLEAPEEPLHVLASEDDLTQILLNLVTNAREAMPQGGELWIGLRKDGQRALLEIEDTGVGIPSENLPHIFDPFFTTKELGSGLGLSVVYGLVKALGGEIEVQSTPGKGTLFRIAFPLFQS</sequence>
<dbReference type="Gene3D" id="1.10.287.130">
    <property type="match status" value="1"/>
</dbReference>
<feature type="domain" description="Histidine kinase" evidence="9">
    <location>
        <begin position="283"/>
        <end position="489"/>
    </location>
</feature>
<proteinExistence type="predicted"/>
<evidence type="ECO:0000313" key="13">
    <source>
        <dbReference type="Proteomes" id="UP000501253"/>
    </source>
</evidence>
<evidence type="ECO:0000259" key="11">
    <source>
        <dbReference type="PROSITE" id="PS50113"/>
    </source>
</evidence>
<dbReference type="GO" id="GO:0005524">
    <property type="term" value="F:ATP binding"/>
    <property type="evidence" value="ECO:0007669"/>
    <property type="project" value="UniProtKB-KW"/>
</dbReference>
<dbReference type="RefSeq" id="WP_168719858.1">
    <property type="nucleotide sequence ID" value="NZ_CP042909.1"/>
</dbReference>
<dbReference type="InterPro" id="IPR036097">
    <property type="entry name" value="HisK_dim/P_sf"/>
</dbReference>
<dbReference type="SMART" id="SM00387">
    <property type="entry name" value="HATPase_c"/>
    <property type="match status" value="1"/>
</dbReference>
<protein>
    <recommendedName>
        <fullName evidence="2">histidine kinase</fullName>
        <ecNumber evidence="2">2.7.13.3</ecNumber>
    </recommendedName>
</protein>
<dbReference type="Gene3D" id="3.30.450.20">
    <property type="entry name" value="PAS domain"/>
    <property type="match status" value="2"/>
</dbReference>
<dbReference type="CDD" id="cd00130">
    <property type="entry name" value="PAS"/>
    <property type="match status" value="1"/>
</dbReference>
<organism evidence="12 13">
    <name type="scientific">Thermosulfurimonas marina</name>
    <dbReference type="NCBI Taxonomy" id="2047767"/>
    <lineage>
        <taxon>Bacteria</taxon>
        <taxon>Pseudomonadati</taxon>
        <taxon>Thermodesulfobacteriota</taxon>
        <taxon>Thermodesulfobacteria</taxon>
        <taxon>Thermodesulfobacteriales</taxon>
        <taxon>Thermodesulfobacteriaceae</taxon>
        <taxon>Thermosulfurimonas</taxon>
    </lineage>
</organism>
<dbReference type="SUPFAM" id="SSF47384">
    <property type="entry name" value="Homodimeric domain of signal transducing histidine kinase"/>
    <property type="match status" value="1"/>
</dbReference>
<reference evidence="12 13" key="1">
    <citation type="submission" date="2019-08" db="EMBL/GenBank/DDBJ databases">
        <title>Complete genome sequence of Thermosulfurimonas marina SU872T, an anaerobic thermophilic chemolithoautotrophic bacterium isolated from a shallow marine hydrothermal vent.</title>
        <authorList>
            <person name="Allioux M."/>
            <person name="Jebbar M."/>
            <person name="Slobodkina G."/>
            <person name="Slobodkin A."/>
            <person name="Moalic Y."/>
            <person name="Frolova A."/>
            <person name="Shao Z."/>
            <person name="Alain K."/>
        </authorList>
    </citation>
    <scope>NUCLEOTIDE SEQUENCE [LARGE SCALE GENOMIC DNA]</scope>
    <source>
        <strain evidence="12 13">SU872</strain>
    </source>
</reference>
<dbReference type="InterPro" id="IPR005467">
    <property type="entry name" value="His_kinase_dom"/>
</dbReference>
<evidence type="ECO:0000256" key="6">
    <source>
        <dbReference type="ARBA" id="ARBA00022777"/>
    </source>
</evidence>
<dbReference type="InterPro" id="IPR000014">
    <property type="entry name" value="PAS"/>
</dbReference>
<keyword evidence="3" id="KW-0597">Phosphoprotein</keyword>
<dbReference type="Pfam" id="PF02518">
    <property type="entry name" value="HATPase_c"/>
    <property type="match status" value="1"/>
</dbReference>
<dbReference type="AlphaFoldDB" id="A0A6H1WTR2"/>
<accession>A0A6H1WTR2</accession>
<dbReference type="GO" id="GO:0000155">
    <property type="term" value="F:phosphorelay sensor kinase activity"/>
    <property type="evidence" value="ECO:0007669"/>
    <property type="project" value="InterPro"/>
</dbReference>
<dbReference type="NCBIfam" id="TIGR00229">
    <property type="entry name" value="sensory_box"/>
    <property type="match status" value="1"/>
</dbReference>
<evidence type="ECO:0000256" key="7">
    <source>
        <dbReference type="ARBA" id="ARBA00022840"/>
    </source>
</evidence>
<dbReference type="SUPFAM" id="SSF55785">
    <property type="entry name" value="PYP-like sensor domain (PAS domain)"/>
    <property type="match status" value="2"/>
</dbReference>
<dbReference type="CDD" id="cd00082">
    <property type="entry name" value="HisKA"/>
    <property type="match status" value="1"/>
</dbReference>
<dbReference type="EC" id="2.7.13.3" evidence="2"/>
<dbReference type="PRINTS" id="PR00344">
    <property type="entry name" value="BCTRLSENSOR"/>
</dbReference>
<keyword evidence="7" id="KW-0067">ATP-binding</keyword>
<evidence type="ECO:0000259" key="9">
    <source>
        <dbReference type="PROSITE" id="PS50109"/>
    </source>
</evidence>
<evidence type="ECO:0000256" key="2">
    <source>
        <dbReference type="ARBA" id="ARBA00012438"/>
    </source>
</evidence>
<dbReference type="PROSITE" id="PS50112">
    <property type="entry name" value="PAS"/>
    <property type="match status" value="1"/>
</dbReference>
<dbReference type="SMART" id="SM00388">
    <property type="entry name" value="HisKA"/>
    <property type="match status" value="1"/>
</dbReference>
<dbReference type="InterPro" id="IPR004358">
    <property type="entry name" value="Sig_transdc_His_kin-like_C"/>
</dbReference>
<evidence type="ECO:0000256" key="8">
    <source>
        <dbReference type="ARBA" id="ARBA00023012"/>
    </source>
</evidence>
<dbReference type="SMART" id="SM00091">
    <property type="entry name" value="PAS"/>
    <property type="match status" value="2"/>
</dbReference>
<dbReference type="InterPro" id="IPR035965">
    <property type="entry name" value="PAS-like_dom_sf"/>
</dbReference>
<gene>
    <name evidence="12" type="ORF">FVE67_06710</name>
</gene>
<keyword evidence="8" id="KW-0902">Two-component regulatory system</keyword>